<dbReference type="EMBL" id="FZNN01000038">
    <property type="protein sequence ID" value="SNR85712.1"/>
    <property type="molecule type" value="Genomic_DNA"/>
</dbReference>
<feature type="transmembrane region" description="Helical" evidence="8">
    <location>
        <begin position="175"/>
        <end position="194"/>
    </location>
</feature>
<keyword evidence="3" id="KW-0813">Transport</keyword>
<evidence type="ECO:0000256" key="7">
    <source>
        <dbReference type="ARBA" id="ARBA00023136"/>
    </source>
</evidence>
<evidence type="ECO:0000313" key="10">
    <source>
        <dbReference type="Proteomes" id="UP000198417"/>
    </source>
</evidence>
<dbReference type="PANTHER" id="PTHR30472">
    <property type="entry name" value="FERRIC ENTEROBACTIN TRANSPORT SYSTEM PERMEASE PROTEIN"/>
    <property type="match status" value="1"/>
</dbReference>
<keyword evidence="5 8" id="KW-0812">Transmembrane</keyword>
<dbReference type="InterPro" id="IPR037294">
    <property type="entry name" value="ABC_BtuC-like"/>
</dbReference>
<dbReference type="PANTHER" id="PTHR30472:SF19">
    <property type="entry name" value="PETROBACTIN IMPORT SYSTEM PERMEASE PROTEIN YCLO"/>
    <property type="match status" value="1"/>
</dbReference>
<evidence type="ECO:0000256" key="6">
    <source>
        <dbReference type="ARBA" id="ARBA00022989"/>
    </source>
</evidence>
<keyword evidence="4" id="KW-1003">Cell membrane</keyword>
<dbReference type="InterPro" id="IPR000522">
    <property type="entry name" value="ABC_transptr_permease_BtuC"/>
</dbReference>
<comment type="similarity">
    <text evidence="2">Belongs to the binding-protein-dependent transport system permease family. FecCD subfamily.</text>
</comment>
<evidence type="ECO:0000256" key="1">
    <source>
        <dbReference type="ARBA" id="ARBA00004651"/>
    </source>
</evidence>
<feature type="transmembrane region" description="Helical" evidence="8">
    <location>
        <begin position="257"/>
        <end position="277"/>
    </location>
</feature>
<dbReference type="AlphaFoldDB" id="A0A238ZRE2"/>
<feature type="transmembrane region" description="Helical" evidence="8">
    <location>
        <begin position="40"/>
        <end position="63"/>
    </location>
</feature>
<evidence type="ECO:0000256" key="2">
    <source>
        <dbReference type="ARBA" id="ARBA00007935"/>
    </source>
</evidence>
<dbReference type="GO" id="GO:0022857">
    <property type="term" value="F:transmembrane transporter activity"/>
    <property type="evidence" value="ECO:0007669"/>
    <property type="project" value="InterPro"/>
</dbReference>
<feature type="transmembrane region" description="Helical" evidence="8">
    <location>
        <begin position="221"/>
        <end position="251"/>
    </location>
</feature>
<reference evidence="9 10" key="1">
    <citation type="submission" date="2017-06" db="EMBL/GenBank/DDBJ databases">
        <authorList>
            <person name="Kim H.J."/>
            <person name="Triplett B.A."/>
        </authorList>
    </citation>
    <scope>NUCLEOTIDE SEQUENCE [LARGE SCALE GENOMIC DNA]</scope>
    <source>
        <strain evidence="9 10">DSM 29052</strain>
    </source>
</reference>
<dbReference type="SUPFAM" id="SSF81345">
    <property type="entry name" value="ABC transporter involved in vitamin B12 uptake, BtuC"/>
    <property type="match status" value="1"/>
</dbReference>
<keyword evidence="6 8" id="KW-1133">Transmembrane helix</keyword>
<evidence type="ECO:0000256" key="5">
    <source>
        <dbReference type="ARBA" id="ARBA00022692"/>
    </source>
</evidence>
<keyword evidence="10" id="KW-1185">Reference proteome</keyword>
<dbReference type="RefSeq" id="WP_089273972.1">
    <property type="nucleotide sequence ID" value="NZ_FZNN01000038.1"/>
</dbReference>
<feature type="transmembrane region" description="Helical" evidence="8">
    <location>
        <begin position="289"/>
        <end position="308"/>
    </location>
</feature>
<dbReference type="GO" id="GO:0033214">
    <property type="term" value="P:siderophore-iron import into cell"/>
    <property type="evidence" value="ECO:0007669"/>
    <property type="project" value="TreeGrafter"/>
</dbReference>
<dbReference type="GO" id="GO:0005886">
    <property type="term" value="C:plasma membrane"/>
    <property type="evidence" value="ECO:0007669"/>
    <property type="project" value="UniProtKB-SubCell"/>
</dbReference>
<keyword evidence="7 8" id="KW-0472">Membrane</keyword>
<dbReference type="Gene3D" id="1.10.3470.10">
    <property type="entry name" value="ABC transporter involved in vitamin B12 uptake, BtuC"/>
    <property type="match status" value="1"/>
</dbReference>
<feature type="transmembrane region" description="Helical" evidence="8">
    <location>
        <begin position="131"/>
        <end position="152"/>
    </location>
</feature>
<evidence type="ECO:0000256" key="4">
    <source>
        <dbReference type="ARBA" id="ARBA00022475"/>
    </source>
</evidence>
<evidence type="ECO:0000256" key="3">
    <source>
        <dbReference type="ARBA" id="ARBA00022448"/>
    </source>
</evidence>
<proteinExistence type="inferred from homology"/>
<dbReference type="Proteomes" id="UP000198417">
    <property type="component" value="Unassembled WGS sequence"/>
</dbReference>
<protein>
    <submittedName>
        <fullName evidence="9">Iron complex transport system permease protein</fullName>
    </submittedName>
</protein>
<sequence>MRVNVLLIAGAWYVAAALLFLTLGARGDWGFILAFRGQKLLALTVVAAAVAVSTMVFQTITANRILTPAIMGFDALYVLIQTMLVFTLGGAGAFALKGMPMFALETALMIGAAGILFGIMLRRSEDLNRMVLTGIVLGILLRSLSGLLSRLIDPSEYAYVMASSYAQFTNVEGDLLWAATGITITVLALVMLHARRLDVIALGRDNAMILGLEHRREAQRLMVLVTLLVAVSTALVGPIVFFGLLVSAIAYQVAGTWRHATLLPLSALIGAGMLVVCQTLFERVLDLQSNVLVVVEAVGGLVFILLLIRRART</sequence>
<feature type="transmembrane region" description="Helical" evidence="8">
    <location>
        <begin position="75"/>
        <end position="96"/>
    </location>
</feature>
<dbReference type="OrthoDB" id="9796260at2"/>
<accession>A0A238ZRE2</accession>
<dbReference type="Pfam" id="PF01032">
    <property type="entry name" value="FecCD"/>
    <property type="match status" value="1"/>
</dbReference>
<feature type="transmembrane region" description="Helical" evidence="8">
    <location>
        <begin position="102"/>
        <end position="119"/>
    </location>
</feature>
<gene>
    <name evidence="9" type="ORF">SAMN06265370_1386</name>
</gene>
<evidence type="ECO:0000256" key="8">
    <source>
        <dbReference type="SAM" id="Phobius"/>
    </source>
</evidence>
<evidence type="ECO:0000313" key="9">
    <source>
        <dbReference type="EMBL" id="SNR85712.1"/>
    </source>
</evidence>
<organism evidence="9 10">
    <name type="scientific">Puniceibacterium sediminis</name>
    <dbReference type="NCBI Taxonomy" id="1608407"/>
    <lineage>
        <taxon>Bacteria</taxon>
        <taxon>Pseudomonadati</taxon>
        <taxon>Pseudomonadota</taxon>
        <taxon>Alphaproteobacteria</taxon>
        <taxon>Rhodobacterales</taxon>
        <taxon>Paracoccaceae</taxon>
        <taxon>Puniceibacterium</taxon>
    </lineage>
</organism>
<comment type="subcellular location">
    <subcellularLocation>
        <location evidence="1">Cell membrane</location>
        <topology evidence="1">Multi-pass membrane protein</topology>
    </subcellularLocation>
</comment>
<name>A0A238ZRE2_9RHOB</name>